<evidence type="ECO:0000259" key="11">
    <source>
        <dbReference type="SMART" id="SM00483"/>
    </source>
</evidence>
<dbReference type="InterPro" id="IPR002054">
    <property type="entry name" value="DNA-dir_DNA_pol_X"/>
</dbReference>
<keyword evidence="13" id="KW-1185">Reference proteome</keyword>
<evidence type="ECO:0000256" key="8">
    <source>
        <dbReference type="ARBA" id="ARBA00049244"/>
    </source>
</evidence>
<accession>A0A840V839</accession>
<dbReference type="GO" id="GO:0008270">
    <property type="term" value="F:zinc ion binding"/>
    <property type="evidence" value="ECO:0007669"/>
    <property type="project" value="TreeGrafter"/>
</dbReference>
<dbReference type="RefSeq" id="WP_184018190.1">
    <property type="nucleotide sequence ID" value="NZ_JACHFD010000008.1"/>
</dbReference>
<dbReference type="InterPro" id="IPR027421">
    <property type="entry name" value="DNA_pol_lamdba_lyase_dom_sf"/>
</dbReference>
<dbReference type="GO" id="GO:0005829">
    <property type="term" value="C:cytosol"/>
    <property type="evidence" value="ECO:0007669"/>
    <property type="project" value="TreeGrafter"/>
</dbReference>
<dbReference type="EMBL" id="JACHFD010000008">
    <property type="protein sequence ID" value="MBB5351754.1"/>
    <property type="molecule type" value="Genomic_DNA"/>
</dbReference>
<comment type="cofactor">
    <cofactor evidence="1">
        <name>Mg(2+)</name>
        <dbReference type="ChEBI" id="CHEBI:18420"/>
    </cofactor>
</comment>
<dbReference type="InterPro" id="IPR029398">
    <property type="entry name" value="PolB_thumb"/>
</dbReference>
<dbReference type="Gene3D" id="1.10.150.110">
    <property type="entry name" value="DNA polymerase beta, N-terminal domain-like"/>
    <property type="match status" value="1"/>
</dbReference>
<dbReference type="InterPro" id="IPR003141">
    <property type="entry name" value="Pol/His_phosphatase_N"/>
</dbReference>
<dbReference type="Gene3D" id="3.30.210.10">
    <property type="entry name" value="DNA polymerase, thumb domain"/>
    <property type="match status" value="1"/>
</dbReference>
<dbReference type="CDD" id="cd00141">
    <property type="entry name" value="NT_POLXc"/>
    <property type="match status" value="1"/>
</dbReference>
<proteinExistence type="predicted"/>
<comment type="caution">
    <text evidence="12">The sequence shown here is derived from an EMBL/GenBank/DDBJ whole genome shotgun (WGS) entry which is preliminary data.</text>
</comment>
<reference evidence="12 13" key="1">
    <citation type="submission" date="2020-08" db="EMBL/GenBank/DDBJ databases">
        <title>Genomic Encyclopedia of Type Strains, Phase IV (KMG-IV): sequencing the most valuable type-strain genomes for metagenomic binning, comparative biology and taxonomic classification.</title>
        <authorList>
            <person name="Goeker M."/>
        </authorList>
    </citation>
    <scope>NUCLEOTIDE SEQUENCE [LARGE SCALE GENOMIC DNA]</scope>
    <source>
        <strain evidence="12 13">YC6886</strain>
    </source>
</reference>
<dbReference type="InterPro" id="IPR050243">
    <property type="entry name" value="PHP_phosphatase"/>
</dbReference>
<evidence type="ECO:0000256" key="1">
    <source>
        <dbReference type="ARBA" id="ARBA00001946"/>
    </source>
</evidence>
<feature type="domain" description="Helix-hairpin-helix DNA-binding motif class 1" evidence="9">
    <location>
        <begin position="129"/>
        <end position="148"/>
    </location>
</feature>
<evidence type="ECO:0000313" key="12">
    <source>
        <dbReference type="EMBL" id="MBB5351754.1"/>
    </source>
</evidence>
<dbReference type="SMART" id="SM00278">
    <property type="entry name" value="HhH1"/>
    <property type="match status" value="3"/>
</dbReference>
<feature type="domain" description="Helix-hairpin-helix DNA-binding motif class 1" evidence="9">
    <location>
        <begin position="94"/>
        <end position="113"/>
    </location>
</feature>
<dbReference type="AlphaFoldDB" id="A0A840V839"/>
<dbReference type="Gene3D" id="3.20.20.140">
    <property type="entry name" value="Metal-dependent hydrolases"/>
    <property type="match status" value="1"/>
</dbReference>
<dbReference type="GO" id="GO:0003677">
    <property type="term" value="F:DNA binding"/>
    <property type="evidence" value="ECO:0007669"/>
    <property type="project" value="InterPro"/>
</dbReference>
<dbReference type="InterPro" id="IPR004013">
    <property type="entry name" value="PHP_dom"/>
</dbReference>
<dbReference type="GO" id="GO:0003887">
    <property type="term" value="F:DNA-directed DNA polymerase activity"/>
    <property type="evidence" value="ECO:0007669"/>
    <property type="project" value="UniProtKB-KW"/>
</dbReference>
<evidence type="ECO:0000259" key="9">
    <source>
        <dbReference type="SMART" id="SM00278"/>
    </source>
</evidence>
<dbReference type="SUPFAM" id="SSF47802">
    <property type="entry name" value="DNA polymerase beta, N-terminal domain-like"/>
    <property type="match status" value="1"/>
</dbReference>
<dbReference type="CDD" id="cd07436">
    <property type="entry name" value="PHP_PolX"/>
    <property type="match status" value="1"/>
</dbReference>
<dbReference type="Gene3D" id="3.30.460.10">
    <property type="entry name" value="Beta Polymerase, domain 2"/>
    <property type="match status" value="1"/>
</dbReference>
<dbReference type="SMART" id="SM00483">
    <property type="entry name" value="POLXc"/>
    <property type="match status" value="1"/>
</dbReference>
<dbReference type="Pfam" id="PF02811">
    <property type="entry name" value="PHP"/>
    <property type="match status" value="1"/>
</dbReference>
<dbReference type="Pfam" id="PF14791">
    <property type="entry name" value="DNA_pol_B_thumb"/>
    <property type="match status" value="1"/>
</dbReference>
<evidence type="ECO:0000313" key="13">
    <source>
        <dbReference type="Proteomes" id="UP000557717"/>
    </source>
</evidence>
<name>A0A840V839_9BACT</name>
<comment type="catalytic activity">
    <reaction evidence="8">
        <text>DNA(n) + a 2'-deoxyribonucleoside 5'-triphosphate = DNA(n+1) + diphosphate</text>
        <dbReference type="Rhea" id="RHEA:22508"/>
        <dbReference type="Rhea" id="RHEA-COMP:17339"/>
        <dbReference type="Rhea" id="RHEA-COMP:17340"/>
        <dbReference type="ChEBI" id="CHEBI:33019"/>
        <dbReference type="ChEBI" id="CHEBI:61560"/>
        <dbReference type="ChEBI" id="CHEBI:173112"/>
        <dbReference type="EC" id="2.7.7.7"/>
    </reaction>
</comment>
<evidence type="ECO:0000256" key="3">
    <source>
        <dbReference type="ARBA" id="ARBA00022634"/>
    </source>
</evidence>
<dbReference type="SUPFAM" id="SSF81301">
    <property type="entry name" value="Nucleotidyltransferase"/>
    <property type="match status" value="1"/>
</dbReference>
<dbReference type="Pfam" id="PF14716">
    <property type="entry name" value="HHH_8"/>
    <property type="match status" value="1"/>
</dbReference>
<dbReference type="InterPro" id="IPR047967">
    <property type="entry name" value="PolX_PHP"/>
</dbReference>
<keyword evidence="6" id="KW-0235">DNA replication</keyword>
<organism evidence="12 13">
    <name type="scientific">Haloferula luteola</name>
    <dbReference type="NCBI Taxonomy" id="595692"/>
    <lineage>
        <taxon>Bacteria</taxon>
        <taxon>Pseudomonadati</taxon>
        <taxon>Verrucomicrobiota</taxon>
        <taxon>Verrucomicrobiia</taxon>
        <taxon>Verrucomicrobiales</taxon>
        <taxon>Verrucomicrobiaceae</taxon>
        <taxon>Haloferula</taxon>
    </lineage>
</organism>
<dbReference type="NCBIfam" id="NF006375">
    <property type="entry name" value="PRK08609.1"/>
    <property type="match status" value="1"/>
</dbReference>
<sequence length="579" mass="64999">MPDVTRESLAQVLEEIALLLEIQGENPFKTRAYRQGADIVRDFDDDIVQRAKDNDLKGIKGIGDALQDKLHELATTGQLDFHQKLRSQYPDSFFELFEVEGLGPKKIRALHQALSIGSIADLKAACETGKVATLSGFGAKTEAKILEALARRDAFADRFRIDIAQHAAEMILTRLREHPKVLRAQHAGSLRRSKETIGDLDFIAATSRPAELTAWFAQLDIAESVIVQGDTKCSIRLENGLQCDLRAVSNSQYPFALQYFTGSKEHNVALRSLSLKQGLSLNEYGFTGDGEIPEIHDEAGIYKTLGLECIPPELRENRGEIEAASQGQLPRLIELENLRGTFHNHTTASDGRASLEEMAEAALDLGLRYLGIADHSKASFQANGLNEDRLAEQIQTIRHWNQTRGDELWIFAGSEVDILKDGSLDFDDSILSQLDYSVASVHASFTLDEETMTRRLIRAMENPHVTMLGHLTGRLLLRRDAYAVQIDKILDCAAATRTIIELNCAPKRLDMDWRWWKKARDLGVLTSINPDAHHPDHFQFLRFGIGIARKGWLRKDDVLNTRTLEEVKTYLSTPKNQRR</sequence>
<evidence type="ECO:0000256" key="4">
    <source>
        <dbReference type="ARBA" id="ARBA00022679"/>
    </source>
</evidence>
<dbReference type="InterPro" id="IPR010996">
    <property type="entry name" value="HHH_MUS81"/>
</dbReference>
<dbReference type="InterPro" id="IPR043519">
    <property type="entry name" value="NT_sf"/>
</dbReference>
<dbReference type="InterPro" id="IPR016195">
    <property type="entry name" value="Pol/histidinol_Pase-like"/>
</dbReference>
<dbReference type="PANTHER" id="PTHR36928:SF1">
    <property type="entry name" value="PHOSPHATASE YCDX-RELATED"/>
    <property type="match status" value="1"/>
</dbReference>
<dbReference type="SUPFAM" id="SSF89550">
    <property type="entry name" value="PHP domain-like"/>
    <property type="match status" value="1"/>
</dbReference>
<evidence type="ECO:0000256" key="7">
    <source>
        <dbReference type="ARBA" id="ARBA00022932"/>
    </source>
</evidence>
<dbReference type="Gene3D" id="1.10.150.20">
    <property type="entry name" value="5' to 3' exonuclease, C-terminal subdomain"/>
    <property type="match status" value="1"/>
</dbReference>
<gene>
    <name evidence="12" type="ORF">HNR46_001993</name>
</gene>
<dbReference type="PIRSF" id="PIRSF005047">
    <property type="entry name" value="UCP005047_YshC"/>
    <property type="match status" value="1"/>
</dbReference>
<keyword evidence="4" id="KW-0808">Transferase</keyword>
<evidence type="ECO:0000256" key="5">
    <source>
        <dbReference type="ARBA" id="ARBA00022695"/>
    </source>
</evidence>
<evidence type="ECO:0000256" key="2">
    <source>
        <dbReference type="ARBA" id="ARBA00012417"/>
    </source>
</evidence>
<dbReference type="PANTHER" id="PTHR36928">
    <property type="entry name" value="PHOSPHATASE YCDX-RELATED"/>
    <property type="match status" value="1"/>
</dbReference>
<protein>
    <recommendedName>
        <fullName evidence="2">DNA-directed DNA polymerase</fullName>
        <ecNumber evidence="2">2.7.7.7</ecNumber>
    </recommendedName>
</protein>
<feature type="domain" description="Helix-hairpin-helix DNA-binding motif class 1" evidence="9">
    <location>
        <begin position="54"/>
        <end position="73"/>
    </location>
</feature>
<evidence type="ECO:0000256" key="6">
    <source>
        <dbReference type="ARBA" id="ARBA00022705"/>
    </source>
</evidence>
<feature type="domain" description="DNA-directed DNA polymerase X" evidence="11">
    <location>
        <begin position="3"/>
        <end position="316"/>
    </location>
</feature>
<dbReference type="InterPro" id="IPR022311">
    <property type="entry name" value="PolX-like"/>
</dbReference>
<evidence type="ECO:0000259" key="10">
    <source>
        <dbReference type="SMART" id="SM00481"/>
    </source>
</evidence>
<dbReference type="GO" id="GO:0006281">
    <property type="term" value="P:DNA repair"/>
    <property type="evidence" value="ECO:0007669"/>
    <property type="project" value="InterPro"/>
</dbReference>
<dbReference type="InterPro" id="IPR003583">
    <property type="entry name" value="Hlx-hairpin-Hlx_DNA-bd_motif"/>
</dbReference>
<feature type="domain" description="Polymerase/histidinol phosphatase N-terminal" evidence="10">
    <location>
        <begin position="340"/>
        <end position="420"/>
    </location>
</feature>
<dbReference type="Proteomes" id="UP000557717">
    <property type="component" value="Unassembled WGS sequence"/>
</dbReference>
<dbReference type="InterPro" id="IPR037160">
    <property type="entry name" value="DNA_Pol_thumb_sf"/>
</dbReference>
<dbReference type="GO" id="GO:0042578">
    <property type="term" value="F:phosphoric ester hydrolase activity"/>
    <property type="evidence" value="ECO:0007669"/>
    <property type="project" value="TreeGrafter"/>
</dbReference>
<keyword evidence="7" id="KW-0239">DNA-directed DNA polymerase</keyword>
<dbReference type="FunFam" id="3.20.20.140:FF:000047">
    <property type="entry name" value="PHP domain-containing protein"/>
    <property type="match status" value="1"/>
</dbReference>
<dbReference type="SMART" id="SM00481">
    <property type="entry name" value="POLIIIAc"/>
    <property type="match status" value="1"/>
</dbReference>
<keyword evidence="3" id="KW-0237">DNA synthesis</keyword>
<dbReference type="Pfam" id="PF14520">
    <property type="entry name" value="HHH_5"/>
    <property type="match status" value="1"/>
</dbReference>
<dbReference type="EC" id="2.7.7.7" evidence="2"/>
<keyword evidence="5" id="KW-0548">Nucleotidyltransferase</keyword>